<sequence length="106" mass="11849">MLAVVTIKRQNRTTPFFMGKAFKKRDKEGGTSQCIKSTRNDEEQSLVQGEIKVTPEPTLQDVLQGIAGSLTALEVKIDTLNIDLGLLWDDHWHLAYCVSTTELDVT</sequence>
<evidence type="ECO:0000313" key="1">
    <source>
        <dbReference type="EMBL" id="KAJ1119538.1"/>
    </source>
</evidence>
<dbReference type="Proteomes" id="UP001066276">
    <property type="component" value="Chromosome 8"/>
</dbReference>
<dbReference type="EMBL" id="JANPWB010000012">
    <property type="protein sequence ID" value="KAJ1119538.1"/>
    <property type="molecule type" value="Genomic_DNA"/>
</dbReference>
<protein>
    <submittedName>
        <fullName evidence="1">Uncharacterized protein</fullName>
    </submittedName>
</protein>
<name>A0AAV7NYS0_PLEWA</name>
<proteinExistence type="predicted"/>
<gene>
    <name evidence="1" type="ORF">NDU88_007723</name>
</gene>
<accession>A0AAV7NYS0</accession>
<evidence type="ECO:0000313" key="2">
    <source>
        <dbReference type="Proteomes" id="UP001066276"/>
    </source>
</evidence>
<keyword evidence="2" id="KW-1185">Reference proteome</keyword>
<dbReference type="AlphaFoldDB" id="A0AAV7NYS0"/>
<reference evidence="1" key="1">
    <citation type="journal article" date="2022" name="bioRxiv">
        <title>Sequencing and chromosome-scale assembly of the giantPleurodeles waltlgenome.</title>
        <authorList>
            <person name="Brown T."/>
            <person name="Elewa A."/>
            <person name="Iarovenko S."/>
            <person name="Subramanian E."/>
            <person name="Araus A.J."/>
            <person name="Petzold A."/>
            <person name="Susuki M."/>
            <person name="Suzuki K.-i.T."/>
            <person name="Hayashi T."/>
            <person name="Toyoda A."/>
            <person name="Oliveira C."/>
            <person name="Osipova E."/>
            <person name="Leigh N.D."/>
            <person name="Simon A."/>
            <person name="Yun M.H."/>
        </authorList>
    </citation>
    <scope>NUCLEOTIDE SEQUENCE</scope>
    <source>
        <strain evidence="1">20211129_DDA</strain>
        <tissue evidence="1">Liver</tissue>
    </source>
</reference>
<comment type="caution">
    <text evidence="1">The sequence shown here is derived from an EMBL/GenBank/DDBJ whole genome shotgun (WGS) entry which is preliminary data.</text>
</comment>
<organism evidence="1 2">
    <name type="scientific">Pleurodeles waltl</name>
    <name type="common">Iberian ribbed newt</name>
    <dbReference type="NCBI Taxonomy" id="8319"/>
    <lineage>
        <taxon>Eukaryota</taxon>
        <taxon>Metazoa</taxon>
        <taxon>Chordata</taxon>
        <taxon>Craniata</taxon>
        <taxon>Vertebrata</taxon>
        <taxon>Euteleostomi</taxon>
        <taxon>Amphibia</taxon>
        <taxon>Batrachia</taxon>
        <taxon>Caudata</taxon>
        <taxon>Salamandroidea</taxon>
        <taxon>Salamandridae</taxon>
        <taxon>Pleurodelinae</taxon>
        <taxon>Pleurodeles</taxon>
    </lineage>
</organism>